<protein>
    <submittedName>
        <fullName evidence="1">Phosphonate C-P lyase system protein PhnG</fullName>
    </submittedName>
</protein>
<reference evidence="1 2" key="1">
    <citation type="submission" date="2017-08" db="EMBL/GenBank/DDBJ databases">
        <title>Halomonas alkalisoli sp. nov., isolated from saline alkaline soil.</title>
        <authorList>
            <person name="Wang D."/>
            <person name="Zhang G."/>
        </authorList>
    </citation>
    <scope>NUCLEOTIDE SEQUENCE [LARGE SCALE GENOMIC DNA]</scope>
    <source>
        <strain evidence="1 2">WRN001</strain>
    </source>
</reference>
<keyword evidence="2" id="KW-1185">Reference proteome</keyword>
<accession>A0A2A2EX93</accession>
<sequence length="156" mass="16968">MTSLHDHCTSQARRQRVLALTPRETLETHWAALGIRAPHRCVRGPETGMAMLRGRMGGTGSAFHLGEMTLTRASVALDDGTPGGGALGHGWVRGRDRRHAELIALVDACARHAAWARRIDLDLIAPLQKALEARHAEASHEAAATRVDFFTLVRGE</sequence>
<keyword evidence="1" id="KW-0456">Lyase</keyword>
<dbReference type="InterPro" id="IPR009609">
    <property type="entry name" value="Phosphonate_metab_PhnG"/>
</dbReference>
<name>A0A2A2EX93_9GAMM</name>
<evidence type="ECO:0000313" key="1">
    <source>
        <dbReference type="EMBL" id="PAU77298.1"/>
    </source>
</evidence>
<dbReference type="NCBIfam" id="TIGR03293">
    <property type="entry name" value="PhnG_redo"/>
    <property type="match status" value="1"/>
</dbReference>
<dbReference type="GO" id="GO:0016829">
    <property type="term" value="F:lyase activity"/>
    <property type="evidence" value="ECO:0007669"/>
    <property type="project" value="UniProtKB-KW"/>
</dbReference>
<dbReference type="Pfam" id="PF06754">
    <property type="entry name" value="PhnG"/>
    <property type="match status" value="1"/>
</dbReference>
<dbReference type="GO" id="GO:0015716">
    <property type="term" value="P:organic phosphonate transport"/>
    <property type="evidence" value="ECO:0007669"/>
    <property type="project" value="InterPro"/>
</dbReference>
<proteinExistence type="predicted"/>
<dbReference type="Proteomes" id="UP000217771">
    <property type="component" value="Unassembled WGS sequence"/>
</dbReference>
<gene>
    <name evidence="1" type="primary">phnG</name>
    <name evidence="1" type="ORF">CK498_08635</name>
</gene>
<organism evidence="1 2">
    <name type="scientific">Halomonas salipaludis</name>
    <dbReference type="NCBI Taxonomy" id="2032625"/>
    <lineage>
        <taxon>Bacteria</taxon>
        <taxon>Pseudomonadati</taxon>
        <taxon>Pseudomonadota</taxon>
        <taxon>Gammaproteobacteria</taxon>
        <taxon>Oceanospirillales</taxon>
        <taxon>Halomonadaceae</taxon>
        <taxon>Halomonas</taxon>
    </lineage>
</organism>
<comment type="caution">
    <text evidence="1">The sequence shown here is derived from an EMBL/GenBank/DDBJ whole genome shotgun (WGS) entry which is preliminary data.</text>
</comment>
<evidence type="ECO:0000313" key="2">
    <source>
        <dbReference type="Proteomes" id="UP000217771"/>
    </source>
</evidence>
<dbReference type="RefSeq" id="WP_095620470.1">
    <property type="nucleotide sequence ID" value="NZ_NSKB01000003.1"/>
</dbReference>
<dbReference type="GO" id="GO:0019634">
    <property type="term" value="P:organic phosphonate metabolic process"/>
    <property type="evidence" value="ECO:0007669"/>
    <property type="project" value="InterPro"/>
</dbReference>
<dbReference type="OrthoDB" id="530475at2"/>
<dbReference type="AlphaFoldDB" id="A0A2A2EX93"/>
<dbReference type="EMBL" id="NSKB01000003">
    <property type="protein sequence ID" value="PAU77298.1"/>
    <property type="molecule type" value="Genomic_DNA"/>
</dbReference>